<dbReference type="Proteomes" id="UP001150569">
    <property type="component" value="Unassembled WGS sequence"/>
</dbReference>
<feature type="domain" description="AMP-dependent synthetase/ligase" evidence="3">
    <location>
        <begin position="33"/>
        <end position="397"/>
    </location>
</feature>
<dbReference type="CDD" id="cd05911">
    <property type="entry name" value="Firefly_Luc_like"/>
    <property type="match status" value="1"/>
</dbReference>
<feature type="domain" description="AMP-binding enzyme C-terminal" evidence="4">
    <location>
        <begin position="448"/>
        <end position="533"/>
    </location>
</feature>
<evidence type="ECO:0000256" key="1">
    <source>
        <dbReference type="ARBA" id="ARBA00006432"/>
    </source>
</evidence>
<dbReference type="InterPro" id="IPR045851">
    <property type="entry name" value="AMP-bd_C_sf"/>
</dbReference>
<accession>A0A9W8AG23</accession>
<evidence type="ECO:0000259" key="4">
    <source>
        <dbReference type="Pfam" id="PF13193"/>
    </source>
</evidence>
<name>A0A9W8AG23_9FUNG</name>
<dbReference type="SUPFAM" id="SSF56801">
    <property type="entry name" value="Acetyl-CoA synthetase-like"/>
    <property type="match status" value="1"/>
</dbReference>
<dbReference type="OrthoDB" id="10253115at2759"/>
<dbReference type="Gene3D" id="3.30.300.30">
    <property type="match status" value="1"/>
</dbReference>
<organism evidence="5 6">
    <name type="scientific">Tieghemiomyces parasiticus</name>
    <dbReference type="NCBI Taxonomy" id="78921"/>
    <lineage>
        <taxon>Eukaryota</taxon>
        <taxon>Fungi</taxon>
        <taxon>Fungi incertae sedis</taxon>
        <taxon>Zoopagomycota</taxon>
        <taxon>Kickxellomycotina</taxon>
        <taxon>Dimargaritomycetes</taxon>
        <taxon>Dimargaritales</taxon>
        <taxon>Dimargaritaceae</taxon>
        <taxon>Tieghemiomyces</taxon>
    </lineage>
</organism>
<dbReference type="PANTHER" id="PTHR24096">
    <property type="entry name" value="LONG-CHAIN-FATTY-ACID--COA LIGASE"/>
    <property type="match status" value="1"/>
</dbReference>
<dbReference type="InterPro" id="IPR042099">
    <property type="entry name" value="ANL_N_sf"/>
</dbReference>
<protein>
    <submittedName>
        <fullName evidence="5">Uncharacterized protein</fullName>
    </submittedName>
</protein>
<evidence type="ECO:0000256" key="2">
    <source>
        <dbReference type="ARBA" id="ARBA00022598"/>
    </source>
</evidence>
<dbReference type="Pfam" id="PF00501">
    <property type="entry name" value="AMP-binding"/>
    <property type="match status" value="1"/>
</dbReference>
<dbReference type="PROSITE" id="PS00455">
    <property type="entry name" value="AMP_BINDING"/>
    <property type="match status" value="1"/>
</dbReference>
<gene>
    <name evidence="5" type="ORF">IWQ60_004559</name>
</gene>
<dbReference type="EMBL" id="JANBPT010000223">
    <property type="protein sequence ID" value="KAJ1925439.1"/>
    <property type="molecule type" value="Genomic_DNA"/>
</dbReference>
<reference evidence="5" key="1">
    <citation type="submission" date="2022-07" db="EMBL/GenBank/DDBJ databases">
        <title>Phylogenomic reconstructions and comparative analyses of Kickxellomycotina fungi.</title>
        <authorList>
            <person name="Reynolds N.K."/>
            <person name="Stajich J.E."/>
            <person name="Barry K."/>
            <person name="Grigoriev I.V."/>
            <person name="Crous P."/>
            <person name="Smith M.E."/>
        </authorList>
    </citation>
    <scope>NUCLEOTIDE SEQUENCE</scope>
    <source>
        <strain evidence="5">RSA 861</strain>
    </source>
</reference>
<dbReference type="Pfam" id="PF13193">
    <property type="entry name" value="AMP-binding_C"/>
    <property type="match status" value="1"/>
</dbReference>
<comment type="similarity">
    <text evidence="1">Belongs to the ATP-dependent AMP-binding enzyme family.</text>
</comment>
<dbReference type="InterPro" id="IPR000873">
    <property type="entry name" value="AMP-dep_synth/lig_dom"/>
</dbReference>
<evidence type="ECO:0000313" key="6">
    <source>
        <dbReference type="Proteomes" id="UP001150569"/>
    </source>
</evidence>
<dbReference type="Gene3D" id="3.40.50.12780">
    <property type="entry name" value="N-terminal domain of ligase-like"/>
    <property type="match status" value="1"/>
</dbReference>
<proteinExistence type="inferred from homology"/>
<dbReference type="AlphaFoldDB" id="A0A9W8AG23"/>
<dbReference type="InterPro" id="IPR025110">
    <property type="entry name" value="AMP-bd_C"/>
</dbReference>
<evidence type="ECO:0000259" key="3">
    <source>
        <dbReference type="Pfam" id="PF00501"/>
    </source>
</evidence>
<dbReference type="FunFam" id="3.30.300.30:FF:000007">
    <property type="entry name" value="4-coumarate--CoA ligase 2"/>
    <property type="match status" value="1"/>
</dbReference>
<keyword evidence="2" id="KW-0436">Ligase</keyword>
<keyword evidence="6" id="KW-1185">Reference proteome</keyword>
<evidence type="ECO:0000313" key="5">
    <source>
        <dbReference type="EMBL" id="KAJ1925439.1"/>
    </source>
</evidence>
<dbReference type="PANTHER" id="PTHR24096:SF149">
    <property type="entry name" value="AMP-BINDING DOMAIN-CONTAINING PROTEIN-RELATED"/>
    <property type="match status" value="1"/>
</dbReference>
<dbReference type="InterPro" id="IPR020845">
    <property type="entry name" value="AMP-binding_CS"/>
</dbReference>
<comment type="caution">
    <text evidence="5">The sequence shown here is derived from an EMBL/GenBank/DDBJ whole genome shotgun (WGS) entry which is preliminary data.</text>
</comment>
<sequence>MILKSFIDPIVIPEVDVAAFLIDTIDQSPYWQDPQRPVYIDAKTGETVTIGELVSNATAIASGWQNVARLPRGAVVALLSPNDVHYAVALLSVTLAGGMATPVNPAFTVDELVHQLKDSGTTFIVADRDFLEIAGQAASKVGIAASNILALQPHRHSTSTKSLYDLRCDRPFRRLSLHRDEVHTTTAYLCYSSGTTGRSKGVETTHYNVVANACQVRTFNRLMTSVQDDRCWIGILPFYHIYGLHTLLHLNLVQGCPVVSMRKFDMLNFLESVPKYRINYAHLVPPIILWLLRHPAVKGHDLSSLVGITCGAAPLPLALAKEFGHRFSSIALTEGYGMTELSPVSHLAPRESRYINSIGVLIPNTEARFVDDNGRVLGYNQTGELCIRGPQVMKGYLNNPEATRATIDCKGFLHTGDVGHVNEDGYFFISDRKKELIKYKGFQVAPAELEALVITHPQVQDVAVIGMHDHEHVTEVPKAFVVSADPSSVRTEVEQRTLAADIVQFVNCRVANHKRLRGGVEFVSEIPRSATGKILRRVLRNREQTNAKRLGSSGTLRAQL</sequence>
<dbReference type="GO" id="GO:0016405">
    <property type="term" value="F:CoA-ligase activity"/>
    <property type="evidence" value="ECO:0007669"/>
    <property type="project" value="TreeGrafter"/>
</dbReference>